<keyword evidence="2" id="KW-1185">Reference proteome</keyword>
<proteinExistence type="predicted"/>
<dbReference type="AlphaFoldDB" id="A0A166QP48"/>
<evidence type="ECO:0000313" key="1">
    <source>
        <dbReference type="EMBL" id="KZP27384.1"/>
    </source>
</evidence>
<organism evidence="1 2">
    <name type="scientific">Athelia psychrophila</name>
    <dbReference type="NCBI Taxonomy" id="1759441"/>
    <lineage>
        <taxon>Eukaryota</taxon>
        <taxon>Fungi</taxon>
        <taxon>Dikarya</taxon>
        <taxon>Basidiomycota</taxon>
        <taxon>Agaricomycotina</taxon>
        <taxon>Agaricomycetes</taxon>
        <taxon>Agaricomycetidae</taxon>
        <taxon>Atheliales</taxon>
        <taxon>Atheliaceae</taxon>
        <taxon>Athelia</taxon>
    </lineage>
</organism>
<name>A0A166QP48_9AGAM</name>
<dbReference type="Proteomes" id="UP000076532">
    <property type="component" value="Unassembled WGS sequence"/>
</dbReference>
<gene>
    <name evidence="1" type="ORF">FIBSPDRAFT_886615</name>
</gene>
<protein>
    <submittedName>
        <fullName evidence="1">Uncharacterized protein</fullName>
    </submittedName>
</protein>
<dbReference type="EMBL" id="KV417509">
    <property type="protein sequence ID" value="KZP27384.1"/>
    <property type="molecule type" value="Genomic_DNA"/>
</dbReference>
<sequence>MSWHVTARNIHTHIDRIKNTPDAPLFDLPVPDCLTFHQEWYPQNVTLLSRAQMNYRKSTYTIVEGHMQLLAFMNNTPFPNTSSEFIAQFTLVPQGMALPALSPKVIADINDTSHTDIFESMKGVLDVAVHISLLALLNDLSFNRFQVSRPNLIEWGQRLGPKPNYIWAAERNF</sequence>
<accession>A0A166QP48</accession>
<evidence type="ECO:0000313" key="2">
    <source>
        <dbReference type="Proteomes" id="UP000076532"/>
    </source>
</evidence>
<reference evidence="1 2" key="1">
    <citation type="journal article" date="2016" name="Mol. Biol. Evol.">
        <title>Comparative Genomics of Early-Diverging Mushroom-Forming Fungi Provides Insights into the Origins of Lignocellulose Decay Capabilities.</title>
        <authorList>
            <person name="Nagy L.G."/>
            <person name="Riley R."/>
            <person name="Tritt A."/>
            <person name="Adam C."/>
            <person name="Daum C."/>
            <person name="Floudas D."/>
            <person name="Sun H."/>
            <person name="Yadav J.S."/>
            <person name="Pangilinan J."/>
            <person name="Larsson K.H."/>
            <person name="Matsuura K."/>
            <person name="Barry K."/>
            <person name="Labutti K."/>
            <person name="Kuo R."/>
            <person name="Ohm R.A."/>
            <person name="Bhattacharya S.S."/>
            <person name="Shirouzu T."/>
            <person name="Yoshinaga Y."/>
            <person name="Martin F.M."/>
            <person name="Grigoriev I.V."/>
            <person name="Hibbett D.S."/>
        </authorList>
    </citation>
    <scope>NUCLEOTIDE SEQUENCE [LARGE SCALE GENOMIC DNA]</scope>
    <source>
        <strain evidence="1 2">CBS 109695</strain>
    </source>
</reference>